<evidence type="ECO:0000313" key="2">
    <source>
        <dbReference type="EMBL" id="GHG41177.1"/>
    </source>
</evidence>
<dbReference type="Proteomes" id="UP000619355">
    <property type="component" value="Unassembled WGS sequence"/>
</dbReference>
<reference evidence="3" key="1">
    <citation type="journal article" date="2019" name="Int. J. Syst. Evol. Microbiol.">
        <title>The Global Catalogue of Microorganisms (GCM) 10K type strain sequencing project: providing services to taxonomists for standard genome sequencing and annotation.</title>
        <authorList>
            <consortium name="The Broad Institute Genomics Platform"/>
            <consortium name="The Broad Institute Genome Sequencing Center for Infectious Disease"/>
            <person name="Wu L."/>
            <person name="Ma J."/>
        </authorList>
    </citation>
    <scope>NUCLEOTIDE SEQUENCE [LARGE SCALE GENOMIC DNA]</scope>
    <source>
        <strain evidence="3">JCM 4253</strain>
    </source>
</reference>
<dbReference type="PROSITE" id="PS50231">
    <property type="entry name" value="RICIN_B_LECTIN"/>
    <property type="match status" value="1"/>
</dbReference>
<name>A0A919EW20_9ACTN</name>
<dbReference type="Gene3D" id="2.80.10.50">
    <property type="match status" value="2"/>
</dbReference>
<dbReference type="EMBL" id="BNBF01000003">
    <property type="protein sequence ID" value="GHG41177.1"/>
    <property type="molecule type" value="Genomic_DNA"/>
</dbReference>
<evidence type="ECO:0000259" key="1">
    <source>
        <dbReference type="SMART" id="SM00458"/>
    </source>
</evidence>
<protein>
    <recommendedName>
        <fullName evidence="1">Ricin B lectin domain-containing protein</fullName>
    </recommendedName>
</protein>
<proteinExistence type="predicted"/>
<keyword evidence="3" id="KW-1185">Reference proteome</keyword>
<accession>A0A919EW20</accession>
<comment type="caution">
    <text evidence="2">The sequence shown here is derived from an EMBL/GenBank/DDBJ whole genome shotgun (WGS) entry which is preliminary data.</text>
</comment>
<organism evidence="2 3">
    <name type="scientific">Streptomyces capoamus</name>
    <dbReference type="NCBI Taxonomy" id="68183"/>
    <lineage>
        <taxon>Bacteria</taxon>
        <taxon>Bacillati</taxon>
        <taxon>Actinomycetota</taxon>
        <taxon>Actinomycetes</taxon>
        <taxon>Kitasatosporales</taxon>
        <taxon>Streptomycetaceae</taxon>
        <taxon>Streptomyces</taxon>
    </lineage>
</organism>
<dbReference type="Pfam" id="PF00652">
    <property type="entry name" value="Ricin_B_lectin"/>
    <property type="match status" value="1"/>
</dbReference>
<dbReference type="InterPro" id="IPR035992">
    <property type="entry name" value="Ricin_B-like_lectins"/>
</dbReference>
<dbReference type="CDD" id="cd00161">
    <property type="entry name" value="beta-trefoil_Ricin-like"/>
    <property type="match status" value="1"/>
</dbReference>
<evidence type="ECO:0000313" key="3">
    <source>
        <dbReference type="Proteomes" id="UP000619355"/>
    </source>
</evidence>
<dbReference type="SMART" id="SM00458">
    <property type="entry name" value="RICIN"/>
    <property type="match status" value="1"/>
</dbReference>
<dbReference type="InterPro" id="IPR000772">
    <property type="entry name" value="Ricin_B_lectin"/>
</dbReference>
<gene>
    <name evidence="2" type="ORF">GCM10018980_16090</name>
</gene>
<sequence>MGLALLGSGGVAHAAPSSSYVSIANSSGSTYCATPQGDSTANGAIITLWHCTGGASQKWHKDSLGRLVNDASGKCLTPKGDAYSTDGTVLTLWTCNSTAASQRWDIEPPPITQYYSGKALTPKGNRMANGVYLTLWTWTQSSVQDWKLTTIPTT</sequence>
<dbReference type="SUPFAM" id="SSF50370">
    <property type="entry name" value="Ricin B-like lectins"/>
    <property type="match status" value="1"/>
</dbReference>
<feature type="domain" description="Ricin B lectin" evidence="1">
    <location>
        <begin position="18"/>
        <end position="149"/>
    </location>
</feature>
<dbReference type="AlphaFoldDB" id="A0A919EW20"/>